<keyword evidence="2" id="KW-1185">Reference proteome</keyword>
<gene>
    <name evidence="1" type="ORF">N3K66_008053</name>
</gene>
<dbReference type="Proteomes" id="UP001163324">
    <property type="component" value="Chromosome 8"/>
</dbReference>
<evidence type="ECO:0000313" key="2">
    <source>
        <dbReference type="Proteomes" id="UP001163324"/>
    </source>
</evidence>
<evidence type="ECO:0000313" key="1">
    <source>
        <dbReference type="EMBL" id="KAI9897031.1"/>
    </source>
</evidence>
<organism evidence="1 2">
    <name type="scientific">Trichothecium roseum</name>
    <dbReference type="NCBI Taxonomy" id="47278"/>
    <lineage>
        <taxon>Eukaryota</taxon>
        <taxon>Fungi</taxon>
        <taxon>Dikarya</taxon>
        <taxon>Ascomycota</taxon>
        <taxon>Pezizomycotina</taxon>
        <taxon>Sordariomycetes</taxon>
        <taxon>Hypocreomycetidae</taxon>
        <taxon>Hypocreales</taxon>
        <taxon>Hypocreales incertae sedis</taxon>
        <taxon>Trichothecium</taxon>
    </lineage>
</organism>
<accession>A0ACC0UTP7</accession>
<reference evidence="1" key="1">
    <citation type="submission" date="2022-10" db="EMBL/GenBank/DDBJ databases">
        <title>Complete Genome of Trichothecium roseum strain YXFP-22015, a Plant Pathogen Isolated from Citrus.</title>
        <authorList>
            <person name="Wang Y."/>
            <person name="Zhu L."/>
        </authorList>
    </citation>
    <scope>NUCLEOTIDE SEQUENCE</scope>
    <source>
        <strain evidence="1">YXFP-22015</strain>
    </source>
</reference>
<proteinExistence type="predicted"/>
<sequence>MDLSSMAMFPDSLPASELLDEQSYDSATSFLAGFTTPSNTAGLSPPSLLNSHQGSSPSASGQTPSSTSPSAAEDSEFPDSFLLPVHELTVLRGLMRIAKRIGVDTNAMWSLDSASPFTLGGGTPARELPRNWRPTMSQLTIAHHPIMDFLPWPGARDRLISMMSLPEPARPPHAAGPLALVNFAYDLEDGSEGVRIYGGDPCDPDSWEVGQVFFERWWFIFDRGIIDNSNKWRRLRGAPPLYLKG</sequence>
<name>A0ACC0UTP7_9HYPO</name>
<dbReference type="EMBL" id="CM047947">
    <property type="protein sequence ID" value="KAI9897031.1"/>
    <property type="molecule type" value="Genomic_DNA"/>
</dbReference>
<comment type="caution">
    <text evidence="1">The sequence shown here is derived from an EMBL/GenBank/DDBJ whole genome shotgun (WGS) entry which is preliminary data.</text>
</comment>
<protein>
    <submittedName>
        <fullName evidence="1">Uncharacterized protein</fullName>
    </submittedName>
</protein>